<dbReference type="GO" id="GO:0004722">
    <property type="term" value="F:protein serine/threonine phosphatase activity"/>
    <property type="evidence" value="ECO:0007669"/>
    <property type="project" value="InterPro"/>
</dbReference>
<dbReference type="AlphaFoldDB" id="H0I1K5"/>
<dbReference type="InterPro" id="IPR015655">
    <property type="entry name" value="PP2C"/>
</dbReference>
<dbReference type="SMART" id="SM00331">
    <property type="entry name" value="PP2C_SIG"/>
    <property type="match status" value="1"/>
</dbReference>
<dbReference type="PANTHER" id="PTHR47992">
    <property type="entry name" value="PROTEIN PHOSPHATASE"/>
    <property type="match status" value="1"/>
</dbReference>
<sequence>MRNLLFAERERLGGKLSEVALRIESYGVSHKGCVRLVNEDRFLIEPQSGLWLVADGMGGHAAGEAASSSIVEHLATIGVASSAPDLRARFEDRLSRAHDEIRKLSQARGATIGSTIAALLAIEGRFACLWSGDSRVYLIRDGAISQLSRDHTEVQELLDRGVLSAAEARTWPRRNVITRAVGVTEEIVMDFRQGETLPGDIFVLGTDGLTTHVADAEIEAAVISAAPEDACGHLLDTALSRGGTDNVTIVVVRFTGAGQAPSTHPGGNGS</sequence>
<dbReference type="Proteomes" id="UP000003250">
    <property type="component" value="Unassembled WGS sequence"/>
</dbReference>
<dbReference type="Gene3D" id="3.60.40.10">
    <property type="entry name" value="PPM-type phosphatase domain"/>
    <property type="match status" value="1"/>
</dbReference>
<evidence type="ECO:0000259" key="1">
    <source>
        <dbReference type="PROSITE" id="PS51746"/>
    </source>
</evidence>
<gene>
    <name evidence="2" type="ORF">MAXJ12_31714</name>
</gene>
<reference evidence="2 3" key="1">
    <citation type="journal article" date="2012" name="J. Bacteriol.">
        <title>Draft Genome Sequence of Mesorhizobium alhagi CCNWXJ12-2T, a Novel Salt-Resistant Species Isolated from the Desert of Northwestern China.</title>
        <authorList>
            <person name="Zhou M."/>
            <person name="Chen W."/>
            <person name="Chen H."/>
            <person name="Wei G."/>
        </authorList>
    </citation>
    <scope>NUCLEOTIDE SEQUENCE [LARGE SCALE GENOMIC DNA]</scope>
    <source>
        <strain evidence="2 3">CCNWXJ12-2</strain>
    </source>
</reference>
<accession>H0I1K5</accession>
<dbReference type="PATRIC" id="fig|1107882.3.peg.6139"/>
<dbReference type="CDD" id="cd00143">
    <property type="entry name" value="PP2Cc"/>
    <property type="match status" value="1"/>
</dbReference>
<feature type="domain" description="PPM-type phosphatase" evidence="1">
    <location>
        <begin position="25"/>
        <end position="254"/>
    </location>
</feature>
<dbReference type="Pfam" id="PF13672">
    <property type="entry name" value="PP2C_2"/>
    <property type="match status" value="1"/>
</dbReference>
<name>H0I1K5_9HYPH</name>
<protein>
    <submittedName>
        <fullName evidence="2">Phosphoprotein phosphatase</fullName>
    </submittedName>
</protein>
<proteinExistence type="predicted"/>
<evidence type="ECO:0000313" key="3">
    <source>
        <dbReference type="Proteomes" id="UP000003250"/>
    </source>
</evidence>
<evidence type="ECO:0000313" key="2">
    <source>
        <dbReference type="EMBL" id="EHK53139.1"/>
    </source>
</evidence>
<dbReference type="PROSITE" id="PS51746">
    <property type="entry name" value="PPM_2"/>
    <property type="match status" value="1"/>
</dbReference>
<keyword evidence="3" id="KW-1185">Reference proteome</keyword>
<dbReference type="SUPFAM" id="SSF81606">
    <property type="entry name" value="PP2C-like"/>
    <property type="match status" value="1"/>
</dbReference>
<dbReference type="SMART" id="SM00332">
    <property type="entry name" value="PP2Cc"/>
    <property type="match status" value="1"/>
</dbReference>
<dbReference type="InterPro" id="IPR001932">
    <property type="entry name" value="PPM-type_phosphatase-like_dom"/>
</dbReference>
<organism evidence="2 3">
    <name type="scientific">Mesorhizobium alhagi CCNWXJ12-2</name>
    <dbReference type="NCBI Taxonomy" id="1107882"/>
    <lineage>
        <taxon>Bacteria</taxon>
        <taxon>Pseudomonadati</taxon>
        <taxon>Pseudomonadota</taxon>
        <taxon>Alphaproteobacteria</taxon>
        <taxon>Hyphomicrobiales</taxon>
        <taxon>Phyllobacteriaceae</taxon>
        <taxon>Allomesorhizobium</taxon>
    </lineage>
</organism>
<dbReference type="EMBL" id="AHAM01000284">
    <property type="protein sequence ID" value="EHK53139.1"/>
    <property type="molecule type" value="Genomic_DNA"/>
</dbReference>
<dbReference type="InterPro" id="IPR036457">
    <property type="entry name" value="PPM-type-like_dom_sf"/>
</dbReference>